<dbReference type="PANTHER" id="PTHR38454:SF1">
    <property type="entry name" value="INTEGRAL MEMBRANE PROTEIN"/>
    <property type="match status" value="1"/>
</dbReference>
<accession>A0ABV3ZDU7</accession>
<keyword evidence="1" id="KW-0812">Transmembrane</keyword>
<feature type="transmembrane region" description="Helical" evidence="1">
    <location>
        <begin position="551"/>
        <end position="568"/>
    </location>
</feature>
<evidence type="ECO:0000256" key="1">
    <source>
        <dbReference type="SAM" id="Phobius"/>
    </source>
</evidence>
<feature type="transmembrane region" description="Helical" evidence="1">
    <location>
        <begin position="12"/>
        <end position="31"/>
    </location>
</feature>
<sequence>MNKTFWEKIKPHVFAIAIFLVISCFYCLPALKGLVVNQHDMVGAKGMAQQSIDFKEKHGYYPLWTNSMFGGMPAFQILVEDKNHISVSMLSYAINFLPQPANLFFIACVCFYILGCTLNFKFWIRIFGALAYAFSSYNVILVQVGHITKFAAMGYAPAVIAGVILLIQRRYWLGLAVSVIFWTLFIGQNHMQIVYYFLLILLCIGVAYLIKTFKTKEFKHLFLCAILIAGSAILGFLANSVITFTTYEYAKETMRGGRSELATTANDNNKTKGGLDKDYAFMWSYGVGETMTFVLPAYNGGGSGPAELGENSKAVEAMQNASLPNEAINYFYQYMSSYWGNQPSTSGPVYLGAIICILFIAGLVFVRSWHIGWIIAATIVGIVLGWGSNFSSINYFLFDHLPMYNKFRAPSMAMIIPQFTFCLLAAMALQEMFYGNLDKQVFFKKLKLTGVITGAVVLVLIVTYFSSDFMGTRDKQVNELISGSLAQMYSQGKAPSPQVSQQATQVAKSISNGLVEDRKGLYGKDLLRLIVLVAIFAAIIWLVYQKRIKTEYALIAIVLLSFIDQVNVDLRYLNSDHFVTSDDFLGSFALNRADTQIKQDTGYFRVFDQTAGSPFEDSRASYYFNSVGGYHPAKLALYQDLIENQLSKGNMHVYNMLNTKYFIMSNPADRQPIAQQNPGALGPVWFVKDIQYVNNANEEMKALDSLNTADSAVVDKREQAKITFKPQFDSAASIKLVKNLNDEITYSSKSSANQFAVFSEIYYPLGWHAYIDGKEAPIVKTDYALRGLAVPAGEHTIQFSFKPKSYSLASTLSLVVGLISFVIIGLCIWFEMRRNKHIA</sequence>
<feature type="transmembrane region" description="Helical" evidence="1">
    <location>
        <begin position="122"/>
        <end position="141"/>
    </location>
</feature>
<comment type="caution">
    <text evidence="2">The sequence shown here is derived from an EMBL/GenBank/DDBJ whole genome shotgun (WGS) entry which is preliminary data.</text>
</comment>
<protein>
    <submittedName>
        <fullName evidence="2">YfhO family protein</fullName>
    </submittedName>
</protein>
<dbReference type="InterPro" id="IPR018580">
    <property type="entry name" value="Uncharacterised_YfhO"/>
</dbReference>
<dbReference type="PROSITE" id="PS51257">
    <property type="entry name" value="PROKAR_LIPOPROTEIN"/>
    <property type="match status" value="1"/>
</dbReference>
<feature type="transmembrane region" description="Helical" evidence="1">
    <location>
        <begin position="171"/>
        <end position="187"/>
    </location>
</feature>
<dbReference type="Proteomes" id="UP001560573">
    <property type="component" value="Unassembled WGS sequence"/>
</dbReference>
<reference evidence="2 3" key="1">
    <citation type="submission" date="2023-07" db="EMBL/GenBank/DDBJ databases">
        <authorList>
            <person name="Lian W.-H."/>
        </authorList>
    </citation>
    <scope>NUCLEOTIDE SEQUENCE [LARGE SCALE GENOMIC DNA]</scope>
    <source>
        <strain evidence="2 3">SYSU DXS3180</strain>
    </source>
</reference>
<feature type="transmembrane region" description="Helical" evidence="1">
    <location>
        <begin position="806"/>
        <end position="830"/>
    </location>
</feature>
<keyword evidence="3" id="KW-1185">Reference proteome</keyword>
<feature type="transmembrane region" description="Helical" evidence="1">
    <location>
        <begin position="193"/>
        <end position="210"/>
    </location>
</feature>
<feature type="transmembrane region" description="Helical" evidence="1">
    <location>
        <begin position="222"/>
        <end position="244"/>
    </location>
</feature>
<keyword evidence="1" id="KW-1133">Transmembrane helix</keyword>
<feature type="transmembrane region" description="Helical" evidence="1">
    <location>
        <begin position="415"/>
        <end position="434"/>
    </location>
</feature>
<feature type="transmembrane region" description="Helical" evidence="1">
    <location>
        <begin position="446"/>
        <end position="465"/>
    </location>
</feature>
<feature type="transmembrane region" description="Helical" evidence="1">
    <location>
        <begin position="526"/>
        <end position="544"/>
    </location>
</feature>
<dbReference type="RefSeq" id="WP_369328779.1">
    <property type="nucleotide sequence ID" value="NZ_JAULBC010000002.1"/>
</dbReference>
<dbReference type="EMBL" id="JAULBC010000002">
    <property type="protein sequence ID" value="MEX6687374.1"/>
    <property type="molecule type" value="Genomic_DNA"/>
</dbReference>
<evidence type="ECO:0000313" key="2">
    <source>
        <dbReference type="EMBL" id="MEX6687374.1"/>
    </source>
</evidence>
<dbReference type="PANTHER" id="PTHR38454">
    <property type="entry name" value="INTEGRAL MEMBRANE PROTEIN-RELATED"/>
    <property type="match status" value="1"/>
</dbReference>
<gene>
    <name evidence="2" type="ORF">QTN47_07705</name>
</gene>
<proteinExistence type="predicted"/>
<evidence type="ECO:0000313" key="3">
    <source>
        <dbReference type="Proteomes" id="UP001560573"/>
    </source>
</evidence>
<feature type="transmembrane region" description="Helical" evidence="1">
    <location>
        <begin position="147"/>
        <end position="166"/>
    </location>
</feature>
<name>A0ABV3ZDU7_9BACT</name>
<feature type="transmembrane region" description="Helical" evidence="1">
    <location>
        <begin position="347"/>
        <end position="366"/>
    </location>
</feature>
<organism evidence="2 3">
    <name type="scientific">Danxiaibacter flavus</name>
    <dbReference type="NCBI Taxonomy" id="3049108"/>
    <lineage>
        <taxon>Bacteria</taxon>
        <taxon>Pseudomonadati</taxon>
        <taxon>Bacteroidota</taxon>
        <taxon>Chitinophagia</taxon>
        <taxon>Chitinophagales</taxon>
        <taxon>Chitinophagaceae</taxon>
        <taxon>Danxiaibacter</taxon>
    </lineage>
</organism>
<dbReference type="Pfam" id="PF09586">
    <property type="entry name" value="YfhO"/>
    <property type="match status" value="1"/>
</dbReference>
<feature type="transmembrane region" description="Helical" evidence="1">
    <location>
        <begin position="373"/>
        <end position="395"/>
    </location>
</feature>
<keyword evidence="1" id="KW-0472">Membrane</keyword>
<feature type="transmembrane region" description="Helical" evidence="1">
    <location>
        <begin position="96"/>
        <end position="115"/>
    </location>
</feature>